<evidence type="ECO:0000259" key="1">
    <source>
        <dbReference type="SMART" id="SM00382"/>
    </source>
</evidence>
<dbReference type="PANTHER" id="PTHR11669:SF8">
    <property type="entry name" value="DNA POLYMERASE III SUBUNIT DELTA"/>
    <property type="match status" value="1"/>
</dbReference>
<comment type="caution">
    <text evidence="2">The sequence shown here is derived from an EMBL/GenBank/DDBJ whole genome shotgun (WGS) entry which is preliminary data.</text>
</comment>
<accession>A0A6I3KK29</accession>
<dbReference type="Gene3D" id="3.40.50.300">
    <property type="entry name" value="P-loop containing nucleotide triphosphate hydrolases"/>
    <property type="match status" value="1"/>
</dbReference>
<gene>
    <name evidence="2" type="ORF">GIW81_01990</name>
</gene>
<evidence type="ECO:0000313" key="2">
    <source>
        <dbReference type="EMBL" id="MTD93101.1"/>
    </source>
</evidence>
<feature type="domain" description="AAA+ ATPase" evidence="1">
    <location>
        <begin position="50"/>
        <end position="206"/>
    </location>
</feature>
<dbReference type="InterPro" id="IPR050238">
    <property type="entry name" value="DNA_Rep/Repair_Clamp_Loader"/>
</dbReference>
<dbReference type="RefSeq" id="WP_154737672.1">
    <property type="nucleotide sequence ID" value="NZ_WMBQ01000001.1"/>
</dbReference>
<sequence length="377" mass="40486">MARAPLTAEIEELPEADRLESFPHPRHTKVLFGQDDAERALAAALASGRMHHAWLLVGPQGIGKATLAYRFARAALAAPEERDLFGQSLEVGDETTASRQVRALSHPGLLLLRRPYDVKAKRFSTSIPVDEVRRLRSFLAHRAAGDGWRVVIVDEANELNVNAANALLKSLEEPPARTVFLLVSSAPGQLVPTIRSRCRMLTLPPLDDGNLRKAATQSLTGADAALPGDGDWAPLIHLAGGSAGHLLGLLGAGGLELQGRIDKLLGLLPRVDWKAVHALSDELQPIAAQVRFDLFFELLLGTLARLIHAAATGEGSPETRALAGRIIGDTRLASFAALWERVAREKADTLALNLDRKSLIMETVAGLAAAAQDRKPA</sequence>
<dbReference type="SMART" id="SM00382">
    <property type="entry name" value="AAA"/>
    <property type="match status" value="1"/>
</dbReference>
<dbReference type="Proteomes" id="UP000440694">
    <property type="component" value="Unassembled WGS sequence"/>
</dbReference>
<organism evidence="2 3">
    <name type="scientific">Hyphomicrobium album</name>
    <dbReference type="NCBI Taxonomy" id="2665159"/>
    <lineage>
        <taxon>Bacteria</taxon>
        <taxon>Pseudomonadati</taxon>
        <taxon>Pseudomonadota</taxon>
        <taxon>Alphaproteobacteria</taxon>
        <taxon>Hyphomicrobiales</taxon>
        <taxon>Hyphomicrobiaceae</taxon>
        <taxon>Hyphomicrobium</taxon>
    </lineage>
</organism>
<keyword evidence="3" id="KW-1185">Reference proteome</keyword>
<dbReference type="InterPro" id="IPR027417">
    <property type="entry name" value="P-loop_NTPase"/>
</dbReference>
<dbReference type="InterPro" id="IPR003593">
    <property type="entry name" value="AAA+_ATPase"/>
</dbReference>
<dbReference type="SUPFAM" id="SSF52540">
    <property type="entry name" value="P-loop containing nucleoside triphosphate hydrolases"/>
    <property type="match status" value="1"/>
</dbReference>
<dbReference type="GO" id="GO:0003887">
    <property type="term" value="F:DNA-directed DNA polymerase activity"/>
    <property type="evidence" value="ECO:0007669"/>
    <property type="project" value="UniProtKB-EC"/>
</dbReference>
<keyword evidence="2" id="KW-0548">Nucleotidyltransferase</keyword>
<reference evidence="2 3" key="1">
    <citation type="submission" date="2019-11" db="EMBL/GenBank/DDBJ databases">
        <title>Identification of a novel strain.</title>
        <authorList>
            <person name="Xu Q."/>
            <person name="Wang G."/>
        </authorList>
    </citation>
    <scope>NUCLEOTIDE SEQUENCE [LARGE SCALE GENOMIC DNA]</scope>
    <source>
        <strain evidence="3">xq</strain>
    </source>
</reference>
<proteinExistence type="predicted"/>
<dbReference type="GO" id="GO:0006261">
    <property type="term" value="P:DNA-templated DNA replication"/>
    <property type="evidence" value="ECO:0007669"/>
    <property type="project" value="TreeGrafter"/>
</dbReference>
<dbReference type="EC" id="2.7.7.7" evidence="2"/>
<dbReference type="EMBL" id="WMBQ01000001">
    <property type="protein sequence ID" value="MTD93101.1"/>
    <property type="molecule type" value="Genomic_DNA"/>
</dbReference>
<name>A0A6I3KK29_9HYPH</name>
<dbReference type="Pfam" id="PF13177">
    <property type="entry name" value="DNA_pol3_delta2"/>
    <property type="match status" value="1"/>
</dbReference>
<dbReference type="AlphaFoldDB" id="A0A6I3KK29"/>
<dbReference type="GO" id="GO:0009360">
    <property type="term" value="C:DNA polymerase III complex"/>
    <property type="evidence" value="ECO:0007669"/>
    <property type="project" value="TreeGrafter"/>
</dbReference>
<keyword evidence="2" id="KW-0808">Transferase</keyword>
<evidence type="ECO:0000313" key="3">
    <source>
        <dbReference type="Proteomes" id="UP000440694"/>
    </source>
</evidence>
<protein>
    <submittedName>
        <fullName evidence="2">DNA polymerase III subunit delta</fullName>
        <ecNumber evidence="2">2.7.7.7</ecNumber>
    </submittedName>
</protein>
<dbReference type="NCBIfam" id="NF005677">
    <property type="entry name" value="PRK07471.1"/>
    <property type="match status" value="1"/>
</dbReference>
<dbReference type="PANTHER" id="PTHR11669">
    <property type="entry name" value="REPLICATION FACTOR C / DNA POLYMERASE III GAMMA-TAU SUBUNIT"/>
    <property type="match status" value="1"/>
</dbReference>